<evidence type="ECO:0000313" key="1">
    <source>
        <dbReference type="EMBL" id="MYN29194.1"/>
    </source>
</evidence>
<dbReference type="RefSeq" id="WP_161056969.1">
    <property type="nucleotide sequence ID" value="NZ_WWCT01000021.1"/>
</dbReference>
<reference evidence="1 2" key="1">
    <citation type="submission" date="2019-12" db="EMBL/GenBank/DDBJ databases">
        <title>Novel species isolated from a subtropical stream in China.</title>
        <authorList>
            <person name="Lu H."/>
        </authorList>
    </citation>
    <scope>NUCLEOTIDE SEQUENCE [LARGE SCALE GENOMIC DNA]</scope>
    <source>
        <strain evidence="1 2">CY42W</strain>
    </source>
</reference>
<gene>
    <name evidence="1" type="ORF">GTP69_22580</name>
</gene>
<dbReference type="Proteomes" id="UP000642144">
    <property type="component" value="Unassembled WGS sequence"/>
</dbReference>
<accession>A0ABW9W5J9</accession>
<dbReference type="EMBL" id="WWCT01000021">
    <property type="protein sequence ID" value="MYN29194.1"/>
    <property type="molecule type" value="Genomic_DNA"/>
</dbReference>
<sequence length="65" mass="7286">MQSFEAEAQLDDIRKLLDAAHGGGLLLDVDYAQLIRLVAVKNAVLVEEKSPTFSGGMPDWMRWIR</sequence>
<name>A0ABW9W5J9_9BURK</name>
<proteinExistence type="predicted"/>
<keyword evidence="2" id="KW-1185">Reference proteome</keyword>
<comment type="caution">
    <text evidence="1">The sequence shown here is derived from an EMBL/GenBank/DDBJ whole genome shotgun (WGS) entry which is preliminary data.</text>
</comment>
<organism evidence="1 2">
    <name type="scientific">Duganella levis</name>
    <dbReference type="NCBI Taxonomy" id="2692169"/>
    <lineage>
        <taxon>Bacteria</taxon>
        <taxon>Pseudomonadati</taxon>
        <taxon>Pseudomonadota</taxon>
        <taxon>Betaproteobacteria</taxon>
        <taxon>Burkholderiales</taxon>
        <taxon>Oxalobacteraceae</taxon>
        <taxon>Telluria group</taxon>
        <taxon>Duganella</taxon>
    </lineage>
</organism>
<protein>
    <submittedName>
        <fullName evidence="1">Uncharacterized protein</fullName>
    </submittedName>
</protein>
<evidence type="ECO:0000313" key="2">
    <source>
        <dbReference type="Proteomes" id="UP000642144"/>
    </source>
</evidence>